<keyword evidence="1" id="KW-0472">Membrane</keyword>
<evidence type="ECO:0000259" key="2">
    <source>
        <dbReference type="Pfam" id="PF23636"/>
    </source>
</evidence>
<dbReference type="Pfam" id="PF23636">
    <property type="entry name" value="DUF7144"/>
    <property type="match status" value="1"/>
</dbReference>
<accession>A0ABV2V372</accession>
<keyword evidence="4" id="KW-1185">Reference proteome</keyword>
<sequence>MAQTTHPRRSSSRSHQRSASWAGGLVAFGAVMLMIGGTLDVLRGVVAIADDDIIVNTPNYVFKFDTTGWGWIHLLLGALAVMVGASLFNGRTWARAVGVLLAGLLLITSFLTIPYYPVWSLVLIAVYGFIIWALCTVQPQGR</sequence>
<keyword evidence="1" id="KW-0812">Transmembrane</keyword>
<dbReference type="Proteomes" id="UP001550210">
    <property type="component" value="Unassembled WGS sequence"/>
</dbReference>
<feature type="transmembrane region" description="Helical" evidence="1">
    <location>
        <begin position="119"/>
        <end position="137"/>
    </location>
</feature>
<dbReference type="RefSeq" id="WP_355400028.1">
    <property type="nucleotide sequence ID" value="NZ_JBEGHN010000056.1"/>
</dbReference>
<reference evidence="3 4" key="1">
    <citation type="submission" date="2024-06" db="EMBL/GenBank/DDBJ databases">
        <title>The Natural Products Discovery Center: Release of the First 8490 Sequenced Strains for Exploring Actinobacteria Biosynthetic Diversity.</title>
        <authorList>
            <person name="Kalkreuter E."/>
            <person name="Kautsar S.A."/>
            <person name="Yang D."/>
            <person name="Bader C.D."/>
            <person name="Teijaro C.N."/>
            <person name="Fluegel L."/>
            <person name="Davis C.M."/>
            <person name="Simpson J.R."/>
            <person name="Lauterbach L."/>
            <person name="Steele A.D."/>
            <person name="Gui C."/>
            <person name="Meng S."/>
            <person name="Li G."/>
            <person name="Viehrig K."/>
            <person name="Ye F."/>
            <person name="Su P."/>
            <person name="Kiefer A.F."/>
            <person name="Nichols A."/>
            <person name="Cepeda A.J."/>
            <person name="Yan W."/>
            <person name="Fan B."/>
            <person name="Jiang Y."/>
            <person name="Adhikari A."/>
            <person name="Zheng C.-J."/>
            <person name="Schuster L."/>
            <person name="Cowan T.M."/>
            <person name="Smanski M.J."/>
            <person name="Chevrette M.G."/>
            <person name="De Carvalho L.P.S."/>
            <person name="Shen B."/>
        </authorList>
    </citation>
    <scope>NUCLEOTIDE SEQUENCE [LARGE SCALE GENOMIC DNA]</scope>
    <source>
        <strain evidence="3 4">NPDC006434</strain>
    </source>
</reference>
<name>A0ABV2V372_9ACTN</name>
<organism evidence="3 4">
    <name type="scientific">Streptomyces ossamyceticus</name>
    <dbReference type="NCBI Taxonomy" id="249581"/>
    <lineage>
        <taxon>Bacteria</taxon>
        <taxon>Bacillati</taxon>
        <taxon>Actinomycetota</taxon>
        <taxon>Actinomycetes</taxon>
        <taxon>Kitasatosporales</taxon>
        <taxon>Streptomycetaceae</taxon>
        <taxon>Streptomyces</taxon>
    </lineage>
</organism>
<comment type="caution">
    <text evidence="3">The sequence shown here is derived from an EMBL/GenBank/DDBJ whole genome shotgun (WGS) entry which is preliminary data.</text>
</comment>
<dbReference type="InterPro" id="IPR055568">
    <property type="entry name" value="DUF7144"/>
</dbReference>
<feature type="transmembrane region" description="Helical" evidence="1">
    <location>
        <begin position="69"/>
        <end position="89"/>
    </location>
</feature>
<feature type="transmembrane region" description="Helical" evidence="1">
    <location>
        <begin position="96"/>
        <end position="113"/>
    </location>
</feature>
<gene>
    <name evidence="3" type="ORF">ABZZ21_27770</name>
</gene>
<evidence type="ECO:0000256" key="1">
    <source>
        <dbReference type="SAM" id="Phobius"/>
    </source>
</evidence>
<dbReference type="EMBL" id="JBEXPZ010000038">
    <property type="protein sequence ID" value="MET9848271.1"/>
    <property type="molecule type" value="Genomic_DNA"/>
</dbReference>
<protein>
    <recommendedName>
        <fullName evidence="2">DUF7144 domain-containing protein</fullName>
    </recommendedName>
</protein>
<feature type="domain" description="DUF7144" evidence="2">
    <location>
        <begin position="26"/>
        <end position="138"/>
    </location>
</feature>
<proteinExistence type="predicted"/>
<evidence type="ECO:0000313" key="3">
    <source>
        <dbReference type="EMBL" id="MET9848271.1"/>
    </source>
</evidence>
<keyword evidence="1" id="KW-1133">Transmembrane helix</keyword>
<evidence type="ECO:0000313" key="4">
    <source>
        <dbReference type="Proteomes" id="UP001550210"/>
    </source>
</evidence>
<feature type="transmembrane region" description="Helical" evidence="1">
    <location>
        <begin position="21"/>
        <end position="49"/>
    </location>
</feature>